<evidence type="ECO:0000256" key="3">
    <source>
        <dbReference type="ARBA" id="ARBA00022475"/>
    </source>
</evidence>
<dbReference type="PANTHER" id="PTHR34582">
    <property type="entry name" value="UPF0702 TRANSMEMBRANE PROTEIN YCAP"/>
    <property type="match status" value="1"/>
</dbReference>
<dbReference type="Pfam" id="PF20730">
    <property type="entry name" value="YetF_N"/>
    <property type="match status" value="1"/>
</dbReference>
<comment type="subcellular location">
    <subcellularLocation>
        <location evidence="1">Cell membrane</location>
        <topology evidence="1">Multi-pass membrane protein</topology>
    </subcellularLocation>
</comment>
<dbReference type="InterPro" id="IPR007353">
    <property type="entry name" value="DUF421"/>
</dbReference>
<dbReference type="InterPro" id="IPR023090">
    <property type="entry name" value="UPF0702_alpha/beta_dom_sf"/>
</dbReference>
<gene>
    <name evidence="10" type="ORF">SAMN06264849_1029</name>
</gene>
<evidence type="ECO:0000313" key="10">
    <source>
        <dbReference type="EMBL" id="SMO44906.1"/>
    </source>
</evidence>
<dbReference type="Gene3D" id="3.30.240.20">
    <property type="entry name" value="bsu07140 like domains"/>
    <property type="match status" value="2"/>
</dbReference>
<dbReference type="RefSeq" id="WP_142504333.1">
    <property type="nucleotide sequence ID" value="NZ_FXTI01000002.1"/>
</dbReference>
<organism evidence="10 11">
    <name type="scientific">Melghirimyces algeriensis</name>
    <dbReference type="NCBI Taxonomy" id="910412"/>
    <lineage>
        <taxon>Bacteria</taxon>
        <taxon>Bacillati</taxon>
        <taxon>Bacillota</taxon>
        <taxon>Bacilli</taxon>
        <taxon>Bacillales</taxon>
        <taxon>Thermoactinomycetaceae</taxon>
        <taxon>Melghirimyces</taxon>
    </lineage>
</organism>
<evidence type="ECO:0000259" key="8">
    <source>
        <dbReference type="Pfam" id="PF04239"/>
    </source>
</evidence>
<sequence length="233" mass="26014">MEVLITLGRTLFSFLVLLVMTRWMGKKQMSQLTFFHYITGITIGSLAAIVSLDPGISLPRGAASLIGWSALTVIIGYLALKSPKARIAVDGEPTIVIRDGKILEKAMQGLRLSMDDLNMLLREKNIYSVNDVDQAVLEPNGKLSVIKKPEKQSVTKQDMNVMTVKPLYMPTEIITDGKVIQRNLKELNLTPEWLNAQLQQSGTRIEDIFYAEIQNDGTLYIDKRGDQTPNLAH</sequence>
<name>A0A521BCT3_9BACL</name>
<feature type="transmembrane region" description="Helical" evidence="7">
    <location>
        <begin position="62"/>
        <end position="80"/>
    </location>
</feature>
<evidence type="ECO:0000256" key="2">
    <source>
        <dbReference type="ARBA" id="ARBA00006448"/>
    </source>
</evidence>
<keyword evidence="4 7" id="KW-0812">Transmembrane</keyword>
<protein>
    <submittedName>
        <fullName evidence="10">Uncharacterized membrane protein YcaP, DUF421 family</fullName>
    </submittedName>
</protein>
<feature type="transmembrane region" description="Helical" evidence="7">
    <location>
        <begin position="32"/>
        <end position="50"/>
    </location>
</feature>
<evidence type="ECO:0000256" key="4">
    <source>
        <dbReference type="ARBA" id="ARBA00022692"/>
    </source>
</evidence>
<feature type="transmembrane region" description="Helical" evidence="7">
    <location>
        <begin position="6"/>
        <end position="25"/>
    </location>
</feature>
<feature type="domain" description="YetF C-terminal" evidence="8">
    <location>
        <begin position="81"/>
        <end position="213"/>
    </location>
</feature>
<dbReference type="Proteomes" id="UP000315636">
    <property type="component" value="Unassembled WGS sequence"/>
</dbReference>
<dbReference type="OrthoDB" id="9778331at2"/>
<evidence type="ECO:0000313" key="11">
    <source>
        <dbReference type="Proteomes" id="UP000315636"/>
    </source>
</evidence>
<evidence type="ECO:0000256" key="6">
    <source>
        <dbReference type="ARBA" id="ARBA00023136"/>
    </source>
</evidence>
<keyword evidence="11" id="KW-1185">Reference proteome</keyword>
<dbReference type="InterPro" id="IPR048454">
    <property type="entry name" value="YetF_N"/>
</dbReference>
<dbReference type="Pfam" id="PF04239">
    <property type="entry name" value="DUF421"/>
    <property type="match status" value="1"/>
</dbReference>
<evidence type="ECO:0000256" key="1">
    <source>
        <dbReference type="ARBA" id="ARBA00004651"/>
    </source>
</evidence>
<evidence type="ECO:0000256" key="7">
    <source>
        <dbReference type="SAM" id="Phobius"/>
    </source>
</evidence>
<accession>A0A521BCT3</accession>
<dbReference type="EMBL" id="FXTI01000002">
    <property type="protein sequence ID" value="SMO44906.1"/>
    <property type="molecule type" value="Genomic_DNA"/>
</dbReference>
<evidence type="ECO:0000256" key="5">
    <source>
        <dbReference type="ARBA" id="ARBA00022989"/>
    </source>
</evidence>
<feature type="domain" description="YetF-like N-terminal transmembrane" evidence="9">
    <location>
        <begin position="9"/>
        <end position="78"/>
    </location>
</feature>
<comment type="similarity">
    <text evidence="2">Belongs to the UPF0702 family.</text>
</comment>
<proteinExistence type="inferred from homology"/>
<reference evidence="10 11" key="1">
    <citation type="submission" date="2017-05" db="EMBL/GenBank/DDBJ databases">
        <authorList>
            <person name="Varghese N."/>
            <person name="Submissions S."/>
        </authorList>
    </citation>
    <scope>NUCLEOTIDE SEQUENCE [LARGE SCALE GENOMIC DNA]</scope>
    <source>
        <strain evidence="10 11">DSM 45474</strain>
    </source>
</reference>
<dbReference type="PANTHER" id="PTHR34582:SF7">
    <property type="entry name" value="UPF0702 TRANSMEMBRANE PROTEIN YDFS"/>
    <property type="match status" value="1"/>
</dbReference>
<dbReference type="AlphaFoldDB" id="A0A521BCT3"/>
<dbReference type="GO" id="GO:0005886">
    <property type="term" value="C:plasma membrane"/>
    <property type="evidence" value="ECO:0007669"/>
    <property type="project" value="UniProtKB-SubCell"/>
</dbReference>
<keyword evidence="6 7" id="KW-0472">Membrane</keyword>
<evidence type="ECO:0000259" key="9">
    <source>
        <dbReference type="Pfam" id="PF20730"/>
    </source>
</evidence>
<keyword evidence="5 7" id="KW-1133">Transmembrane helix</keyword>
<keyword evidence="3" id="KW-1003">Cell membrane</keyword>